<dbReference type="InterPro" id="IPR048193">
    <property type="entry name" value="YnaM_YnfT"/>
</dbReference>
<protein>
    <submittedName>
        <fullName evidence="1">Uncharacterized protein</fullName>
    </submittedName>
</protein>
<dbReference type="EMBL" id="BK015690">
    <property type="protein sequence ID" value="DAE20216.1"/>
    <property type="molecule type" value="Genomic_DNA"/>
</dbReference>
<reference evidence="1" key="1">
    <citation type="journal article" date="2021" name="Proc. Natl. Acad. Sci. U.S.A.">
        <title>A Catalog of Tens of Thousands of Viruses from Human Metagenomes Reveals Hidden Associations with Chronic Diseases.</title>
        <authorList>
            <person name="Tisza M.J."/>
            <person name="Buck C.B."/>
        </authorList>
    </citation>
    <scope>NUCLEOTIDE SEQUENCE</scope>
    <source>
        <strain evidence="1">CtekV29</strain>
    </source>
</reference>
<proteinExistence type="predicted"/>
<accession>A0A8S5QMB9</accession>
<organism evidence="1">
    <name type="scientific">Siphoviridae sp. ctekV29</name>
    <dbReference type="NCBI Taxonomy" id="2826406"/>
    <lineage>
        <taxon>Viruses</taxon>
        <taxon>Duplodnaviria</taxon>
        <taxon>Heunggongvirae</taxon>
        <taxon>Uroviricota</taxon>
        <taxon>Caudoviricetes</taxon>
    </lineage>
</organism>
<name>A0A8S5QMB9_9CAUD</name>
<sequence length="33" mass="3582">MEMLITFTIVALVLALMTFSLVKIGISVSNNPD</sequence>
<evidence type="ECO:0000313" key="1">
    <source>
        <dbReference type="EMBL" id="DAE20216.1"/>
    </source>
</evidence>
<dbReference type="NCBIfam" id="NF041477">
    <property type="entry name" value="YnaM_YnfT_fam"/>
    <property type="match status" value="1"/>
</dbReference>